<organism evidence="3 4">
    <name type="scientific">Candidatus Devosia phytovorans</name>
    <dbReference type="NCBI Taxonomy" id="3121372"/>
    <lineage>
        <taxon>Bacteria</taxon>
        <taxon>Pseudomonadati</taxon>
        <taxon>Pseudomonadota</taxon>
        <taxon>Alphaproteobacteria</taxon>
        <taxon>Hyphomicrobiales</taxon>
        <taxon>Devosiaceae</taxon>
        <taxon>Devosia</taxon>
    </lineage>
</organism>
<evidence type="ECO:0000256" key="2">
    <source>
        <dbReference type="SAM" id="MobiDB-lite"/>
    </source>
</evidence>
<dbReference type="Gene3D" id="1.10.10.1550">
    <property type="entry name" value="ROS/MUCR transcriptional regulator protein"/>
    <property type="match status" value="1"/>
</dbReference>
<reference evidence="3" key="1">
    <citation type="submission" date="2023-03" db="EMBL/GenBank/DDBJ databases">
        <title>Andean soil-derived lignocellulolytic bacterial consortium as a source of novel taxa and putative plastic-active enzymes.</title>
        <authorList>
            <person name="Diaz-Garcia L."/>
            <person name="Chuvochina M."/>
            <person name="Feuerriegel G."/>
            <person name="Bunk B."/>
            <person name="Sproer C."/>
            <person name="Streit W.R."/>
            <person name="Rodriguez L.M."/>
            <person name="Overmann J."/>
            <person name="Jimenez D.J."/>
        </authorList>
    </citation>
    <scope>NUCLEOTIDE SEQUENCE</scope>
    <source>
        <strain evidence="3">MAG 4196</strain>
    </source>
</reference>
<name>A0AAJ6AY62_9HYPH</name>
<feature type="region of interest" description="Disordered" evidence="2">
    <location>
        <begin position="124"/>
        <end position="155"/>
    </location>
</feature>
<dbReference type="Pfam" id="PF05443">
    <property type="entry name" value="ROS_MUCR"/>
    <property type="match status" value="1"/>
</dbReference>
<accession>A0AAJ6AY62</accession>
<dbReference type="InterPro" id="IPR041920">
    <property type="entry name" value="ROS/MUCR_sf"/>
</dbReference>
<dbReference type="GO" id="GO:0008270">
    <property type="term" value="F:zinc ion binding"/>
    <property type="evidence" value="ECO:0007669"/>
    <property type="project" value="InterPro"/>
</dbReference>
<dbReference type="InterPro" id="IPR008807">
    <property type="entry name" value="ROS_MUCR"/>
</dbReference>
<protein>
    <submittedName>
        <fullName evidence="3">MucR family transcriptional regulator</fullName>
    </submittedName>
</protein>
<dbReference type="EMBL" id="CP119312">
    <property type="protein sequence ID" value="WEK03215.1"/>
    <property type="molecule type" value="Genomic_DNA"/>
</dbReference>
<dbReference type="AlphaFoldDB" id="A0AAJ6AY62"/>
<dbReference type="Proteomes" id="UP001217476">
    <property type="component" value="Chromosome"/>
</dbReference>
<sequence>MDNTDIVSDDLVETASRIVSAYVSNNHVAPEDLTNLIKSTHQTLVQLSRPEPEPVPELPSPAVSVRKSVTPDFIVCLEDGRKFKSLRRHLSKLGMTPDEYRLKWGLPESYPMVAPNYSAHRSALAKQNGLGREATASKPRGRKKKLTLVEESQES</sequence>
<evidence type="ECO:0000313" key="4">
    <source>
        <dbReference type="Proteomes" id="UP001217476"/>
    </source>
</evidence>
<evidence type="ECO:0000313" key="3">
    <source>
        <dbReference type="EMBL" id="WEK03215.1"/>
    </source>
</evidence>
<evidence type="ECO:0000256" key="1">
    <source>
        <dbReference type="ARBA" id="ARBA00007031"/>
    </source>
</evidence>
<gene>
    <name evidence="3" type="ORF">P0Y65_13505</name>
</gene>
<comment type="similarity">
    <text evidence="1">Belongs to the ros/MucR family.</text>
</comment>
<dbReference type="GO" id="GO:0006355">
    <property type="term" value="P:regulation of DNA-templated transcription"/>
    <property type="evidence" value="ECO:0007669"/>
    <property type="project" value="InterPro"/>
</dbReference>
<proteinExistence type="inferred from homology"/>
<dbReference type="GO" id="GO:0003677">
    <property type="term" value="F:DNA binding"/>
    <property type="evidence" value="ECO:0007669"/>
    <property type="project" value="InterPro"/>
</dbReference>